<dbReference type="InterPro" id="IPR038765">
    <property type="entry name" value="Papain-like_cys_pep_sf"/>
</dbReference>
<dbReference type="InterPro" id="IPR013128">
    <property type="entry name" value="Peptidase_C1A"/>
</dbReference>
<dbReference type="SMART" id="SM00645">
    <property type="entry name" value="Pept_C1"/>
    <property type="match status" value="1"/>
</dbReference>
<dbReference type="EMBL" id="CATQJL010000112">
    <property type="protein sequence ID" value="CAJ0596279.1"/>
    <property type="molecule type" value="Genomic_DNA"/>
</dbReference>
<dbReference type="InterPro" id="IPR025661">
    <property type="entry name" value="Pept_asp_AS"/>
</dbReference>
<dbReference type="GO" id="GO:0008234">
    <property type="term" value="F:cysteine-type peptidase activity"/>
    <property type="evidence" value="ECO:0007669"/>
    <property type="project" value="UniProtKB-KW"/>
</dbReference>
<evidence type="ECO:0000256" key="1">
    <source>
        <dbReference type="ARBA" id="ARBA00008455"/>
    </source>
</evidence>
<evidence type="ECO:0000256" key="2">
    <source>
        <dbReference type="ARBA" id="ARBA00022670"/>
    </source>
</evidence>
<evidence type="ECO:0000256" key="4">
    <source>
        <dbReference type="ARBA" id="ARBA00022801"/>
    </source>
</evidence>
<dbReference type="PANTHER" id="PTHR12411">
    <property type="entry name" value="CYSTEINE PROTEASE FAMILY C1-RELATED"/>
    <property type="match status" value="1"/>
</dbReference>
<proteinExistence type="inferred from homology"/>
<evidence type="ECO:0000313" key="13">
    <source>
        <dbReference type="Proteomes" id="UP001176961"/>
    </source>
</evidence>
<evidence type="ECO:0000313" key="12">
    <source>
        <dbReference type="EMBL" id="CAJ0596279.1"/>
    </source>
</evidence>
<feature type="signal peptide" evidence="10">
    <location>
        <begin position="1"/>
        <end position="37"/>
    </location>
</feature>
<dbReference type="GO" id="GO:0006508">
    <property type="term" value="P:proteolysis"/>
    <property type="evidence" value="ECO:0007669"/>
    <property type="project" value="UniProtKB-KW"/>
</dbReference>
<comment type="function">
    <text evidence="9">Expression of the protease correlates with blood-feeding and suggests a role for the protease in blood digestion.</text>
</comment>
<name>A0AA36GQH2_CYLNA</name>
<dbReference type="SUPFAM" id="SSF54001">
    <property type="entry name" value="Cysteine proteinases"/>
    <property type="match status" value="1"/>
</dbReference>
<dbReference type="PRINTS" id="PR00705">
    <property type="entry name" value="PAPAIN"/>
</dbReference>
<evidence type="ECO:0000256" key="6">
    <source>
        <dbReference type="ARBA" id="ARBA00023145"/>
    </source>
</evidence>
<keyword evidence="3 10" id="KW-0732">Signal</keyword>
<keyword evidence="13" id="KW-1185">Reference proteome</keyword>
<dbReference type="InterPro" id="IPR025660">
    <property type="entry name" value="Pept_his_AS"/>
</dbReference>
<evidence type="ECO:0000259" key="11">
    <source>
        <dbReference type="SMART" id="SM00645"/>
    </source>
</evidence>
<keyword evidence="2" id="KW-0645">Protease</keyword>
<keyword evidence="8" id="KW-0325">Glycoprotein</keyword>
<dbReference type="PROSITE" id="PS00139">
    <property type="entry name" value="THIOL_PROTEASE_CYS"/>
    <property type="match status" value="1"/>
</dbReference>
<evidence type="ECO:0000256" key="10">
    <source>
        <dbReference type="SAM" id="SignalP"/>
    </source>
</evidence>
<dbReference type="FunFam" id="3.90.70.10:FF:000031">
    <property type="entry name" value="Cathepsin B"/>
    <property type="match status" value="1"/>
</dbReference>
<dbReference type="Gene3D" id="3.90.70.10">
    <property type="entry name" value="Cysteine proteinases"/>
    <property type="match status" value="1"/>
</dbReference>
<dbReference type="PROSITE" id="PS00640">
    <property type="entry name" value="THIOL_PROTEASE_ASN"/>
    <property type="match status" value="1"/>
</dbReference>
<feature type="domain" description="Peptidase C1A papain C-terminal" evidence="11">
    <location>
        <begin position="105"/>
        <end position="356"/>
    </location>
</feature>
<keyword evidence="4" id="KW-0378">Hydrolase</keyword>
<reference evidence="12" key="1">
    <citation type="submission" date="2023-07" db="EMBL/GenBank/DDBJ databases">
        <authorList>
            <consortium name="CYATHOMIX"/>
        </authorList>
    </citation>
    <scope>NUCLEOTIDE SEQUENCE</scope>
    <source>
        <strain evidence="12">N/A</strain>
    </source>
</reference>
<keyword evidence="5" id="KW-0788">Thiol protease</keyword>
<keyword evidence="6" id="KW-0865">Zymogen</keyword>
<protein>
    <recommendedName>
        <fullName evidence="11">Peptidase C1A papain C-terminal domain-containing protein</fullName>
    </recommendedName>
</protein>
<evidence type="ECO:0000256" key="5">
    <source>
        <dbReference type="ARBA" id="ARBA00022807"/>
    </source>
</evidence>
<comment type="caution">
    <text evidence="12">The sequence shown here is derived from an EMBL/GenBank/DDBJ whole genome shotgun (WGS) entry which is preliminary data.</text>
</comment>
<evidence type="ECO:0000256" key="7">
    <source>
        <dbReference type="ARBA" id="ARBA00023157"/>
    </source>
</evidence>
<comment type="similarity">
    <text evidence="1">Belongs to the peptidase C1 family.</text>
</comment>
<dbReference type="InterPro" id="IPR000668">
    <property type="entry name" value="Peptidase_C1A_C"/>
</dbReference>
<evidence type="ECO:0000256" key="8">
    <source>
        <dbReference type="ARBA" id="ARBA00023180"/>
    </source>
</evidence>
<evidence type="ECO:0000256" key="3">
    <source>
        <dbReference type="ARBA" id="ARBA00022729"/>
    </source>
</evidence>
<sequence length="359" mass="40564">MLTAPIFTTSTKTLPGTTSPTAIKMLLYLLLIQCVLGAQNKALSLEEAEKLTGTELVDYLKTHQTLFEVGETPASVEGMKHLMDSKYTKIPANVKRVKFESDEELPERFDARERWPRCKSITYIRDQSKCGSCWAVAAAEVMSDRLCVQSNGRKNVHLSDTDILACCGEPCGEGCEGGWPYKAWKFLQEYGVVTGGHYREKNVCLPYSFHPCGNKTGQPYYGECPSTRYPTPKCRHRCQYGYPFEYPQDKYYGRSAYYIENNEKMIRQAIMKDGPVGAAFDVYEDFRQYKGGIYKHTAGKQTGSHAVKILGWGKENGTDYWILANSWGVTFGEQGYFRMVRGENDCKIEEEITAGDLIV</sequence>
<feature type="chain" id="PRO_5041208305" description="Peptidase C1A papain C-terminal domain-containing protein" evidence="10">
    <location>
        <begin position="38"/>
        <end position="359"/>
    </location>
</feature>
<evidence type="ECO:0000256" key="9">
    <source>
        <dbReference type="ARBA" id="ARBA00057399"/>
    </source>
</evidence>
<dbReference type="PROSITE" id="PS00639">
    <property type="entry name" value="THIOL_PROTEASE_HIS"/>
    <property type="match status" value="1"/>
</dbReference>
<dbReference type="InterPro" id="IPR000169">
    <property type="entry name" value="Pept_cys_AS"/>
</dbReference>
<organism evidence="12 13">
    <name type="scientific">Cylicocyclus nassatus</name>
    <name type="common">Nematode worm</name>
    <dbReference type="NCBI Taxonomy" id="53992"/>
    <lineage>
        <taxon>Eukaryota</taxon>
        <taxon>Metazoa</taxon>
        <taxon>Ecdysozoa</taxon>
        <taxon>Nematoda</taxon>
        <taxon>Chromadorea</taxon>
        <taxon>Rhabditida</taxon>
        <taxon>Rhabditina</taxon>
        <taxon>Rhabditomorpha</taxon>
        <taxon>Strongyloidea</taxon>
        <taxon>Strongylidae</taxon>
        <taxon>Cylicocyclus</taxon>
    </lineage>
</organism>
<accession>A0AA36GQH2</accession>
<dbReference type="Proteomes" id="UP001176961">
    <property type="component" value="Unassembled WGS sequence"/>
</dbReference>
<dbReference type="Pfam" id="PF00112">
    <property type="entry name" value="Peptidase_C1"/>
    <property type="match status" value="1"/>
</dbReference>
<dbReference type="CDD" id="cd02620">
    <property type="entry name" value="Peptidase_C1A_CathepsinB"/>
    <property type="match status" value="1"/>
</dbReference>
<gene>
    <name evidence="12" type="ORF">CYNAS_LOCUS8262</name>
</gene>
<dbReference type="AlphaFoldDB" id="A0AA36GQH2"/>
<keyword evidence="7" id="KW-1015">Disulfide bond</keyword>